<organism evidence="1 2">
    <name type="scientific">Araneus ventricosus</name>
    <name type="common">Orbweaver spider</name>
    <name type="synonym">Epeira ventricosa</name>
    <dbReference type="NCBI Taxonomy" id="182803"/>
    <lineage>
        <taxon>Eukaryota</taxon>
        <taxon>Metazoa</taxon>
        <taxon>Ecdysozoa</taxon>
        <taxon>Arthropoda</taxon>
        <taxon>Chelicerata</taxon>
        <taxon>Arachnida</taxon>
        <taxon>Araneae</taxon>
        <taxon>Araneomorphae</taxon>
        <taxon>Entelegynae</taxon>
        <taxon>Araneoidea</taxon>
        <taxon>Araneidae</taxon>
        <taxon>Araneus</taxon>
    </lineage>
</organism>
<proteinExistence type="predicted"/>
<reference evidence="1 2" key="1">
    <citation type="journal article" date="2019" name="Sci. Rep.">
        <title>Orb-weaving spider Araneus ventricosus genome elucidates the spidroin gene catalogue.</title>
        <authorList>
            <person name="Kono N."/>
            <person name="Nakamura H."/>
            <person name="Ohtoshi R."/>
            <person name="Moran D.A.P."/>
            <person name="Shinohara A."/>
            <person name="Yoshida Y."/>
            <person name="Fujiwara M."/>
            <person name="Mori M."/>
            <person name="Tomita M."/>
            <person name="Arakawa K."/>
        </authorList>
    </citation>
    <scope>NUCLEOTIDE SEQUENCE [LARGE SCALE GENOMIC DNA]</scope>
</reference>
<sequence length="101" mass="11980">MRQKEEKEETEQILNLLLRNFFTRQKEKSLLEISRQLYRVTKCLPSPYFADRSDDGCPIFARNALFCGLITEKVLRFYVEQNLKLLSQTGFWIRMLTSPSV</sequence>
<evidence type="ECO:0000313" key="2">
    <source>
        <dbReference type="Proteomes" id="UP000499080"/>
    </source>
</evidence>
<evidence type="ECO:0000313" key="1">
    <source>
        <dbReference type="EMBL" id="GBL75335.1"/>
    </source>
</evidence>
<accession>A0A4Y2A7K2</accession>
<dbReference type="AlphaFoldDB" id="A0A4Y2A7K2"/>
<comment type="caution">
    <text evidence="1">The sequence shown here is derived from an EMBL/GenBank/DDBJ whole genome shotgun (WGS) entry which is preliminary data.</text>
</comment>
<keyword evidence="2" id="KW-1185">Reference proteome</keyword>
<dbReference type="EMBL" id="BGPR01000007">
    <property type="protein sequence ID" value="GBL75335.1"/>
    <property type="molecule type" value="Genomic_DNA"/>
</dbReference>
<dbReference type="Proteomes" id="UP000499080">
    <property type="component" value="Unassembled WGS sequence"/>
</dbReference>
<protein>
    <submittedName>
        <fullName evidence="1">Uncharacterized protein</fullName>
    </submittedName>
</protein>
<gene>
    <name evidence="1" type="ORF">AVEN_194544_1</name>
</gene>
<name>A0A4Y2A7K2_ARAVE</name>